<accession>V6J4A4</accession>
<dbReference type="OrthoDB" id="7441206at2"/>
<dbReference type="InterPro" id="IPR010318">
    <property type="entry name" value="S-Me-THD_N"/>
</dbReference>
<evidence type="ECO:0008006" key="5">
    <source>
        <dbReference type="Google" id="ProtNLM"/>
    </source>
</evidence>
<dbReference type="InterPro" id="IPR024071">
    <property type="entry name" value="S-Me-THD_C_sf"/>
</dbReference>
<dbReference type="Pfam" id="PF20906">
    <property type="entry name" value="S-Me-THD_C"/>
    <property type="match status" value="1"/>
</dbReference>
<dbReference type="InterPro" id="IPR027479">
    <property type="entry name" value="S-Me-THD_N_sf"/>
</dbReference>
<evidence type="ECO:0000259" key="1">
    <source>
        <dbReference type="Pfam" id="PF06032"/>
    </source>
</evidence>
<dbReference type="STRING" id="1395513.P343_11305"/>
<dbReference type="EMBL" id="AWTC01000010">
    <property type="protein sequence ID" value="EST11554.1"/>
    <property type="molecule type" value="Genomic_DNA"/>
</dbReference>
<protein>
    <recommendedName>
        <fullName evidence="5">OsrF</fullName>
    </recommendedName>
</protein>
<dbReference type="SUPFAM" id="SSF160991">
    <property type="entry name" value="CV3147-like"/>
    <property type="match status" value="1"/>
</dbReference>
<comment type="caution">
    <text evidence="3">The sequence shown here is derived from an EMBL/GenBank/DDBJ whole genome shotgun (WGS) entry which is preliminary data.</text>
</comment>
<organism evidence="3 4">
    <name type="scientific">Sporolactobacillus laevolacticus DSM 442</name>
    <dbReference type="NCBI Taxonomy" id="1395513"/>
    <lineage>
        <taxon>Bacteria</taxon>
        <taxon>Bacillati</taxon>
        <taxon>Bacillota</taxon>
        <taxon>Bacilli</taxon>
        <taxon>Bacillales</taxon>
        <taxon>Sporolactobacillaceae</taxon>
        <taxon>Sporolactobacillus</taxon>
    </lineage>
</organism>
<evidence type="ECO:0000313" key="3">
    <source>
        <dbReference type="EMBL" id="EST11554.1"/>
    </source>
</evidence>
<feature type="domain" description="S-Me-THD-like C-terminal" evidence="2">
    <location>
        <begin position="175"/>
        <end position="332"/>
    </location>
</feature>
<dbReference type="RefSeq" id="WP_023510508.1">
    <property type="nucleotide sequence ID" value="NZ_AWTC01000010.1"/>
</dbReference>
<dbReference type="PATRIC" id="fig|1395513.3.peg.2284"/>
<name>V6J4A4_9BACL</name>
<dbReference type="InterPro" id="IPR048350">
    <property type="entry name" value="S-Me-THD-like_C"/>
</dbReference>
<dbReference type="Pfam" id="PF06032">
    <property type="entry name" value="S-Me-THD_N"/>
    <property type="match status" value="1"/>
</dbReference>
<sequence length="372" mass="39203">MRELTRRDVLAACKGGAVFASGGGGFYEHGIEMGNAALTLDRVKLVSVDELPDDAIILTCTAIGAPAGTTDWQMLGKDYIKAVQLVIEKYDGKIVGVMTPQNGKSSSTNGWLPSAALGLVVVDATGDIRAHPTGKMGALGVANDINYHTIQAVAGGKPEKGNYMELVVEGTSAKTSKILRIASDLSGGFIAAARHPLTAGYIKKNAAIGGITLAIELGNAIINAEPEGPEAVFKAIARQTKGEFIGRGKVNRKNVKYTDEAFDIGTIEVAAENEKLILHVMNEFMAIENGHGERLSTFPDVIAAFSTQTGKPLSTNEIEEGADVAVFKIDKSNVPLSSSVKDPTVYPEVEEALGIQLYDVAFGKAKQTANPS</sequence>
<feature type="domain" description="S-Me-THD N-terminal" evidence="1">
    <location>
        <begin position="14"/>
        <end position="142"/>
    </location>
</feature>
<dbReference type="Gene3D" id="3.40.1610.10">
    <property type="entry name" value="CV3147-like domain"/>
    <property type="match status" value="1"/>
</dbReference>
<evidence type="ECO:0000313" key="4">
    <source>
        <dbReference type="Proteomes" id="UP000018296"/>
    </source>
</evidence>
<dbReference type="Proteomes" id="UP000018296">
    <property type="component" value="Unassembled WGS sequence"/>
</dbReference>
<gene>
    <name evidence="3" type="ORF">P343_11305</name>
</gene>
<proteinExistence type="predicted"/>
<dbReference type="AlphaFoldDB" id="V6J4A4"/>
<reference evidence="3 4" key="1">
    <citation type="journal article" date="2013" name="Genome Announc.">
        <title>Genome Sequence of Sporolactobacillus laevolacticus DSM442, an Efficient Polymer-Grade D-Lactate Producer from Agricultural Waste Cottonseed as a Nitrogen Source.</title>
        <authorList>
            <person name="Wang H."/>
            <person name="Wang L."/>
            <person name="Ju J."/>
            <person name="Yu B."/>
            <person name="Ma Y."/>
        </authorList>
    </citation>
    <scope>NUCLEOTIDE SEQUENCE [LARGE SCALE GENOMIC DNA]</scope>
    <source>
        <strain evidence="3 4">DSM 442</strain>
    </source>
</reference>
<evidence type="ECO:0000259" key="2">
    <source>
        <dbReference type="Pfam" id="PF20906"/>
    </source>
</evidence>
<dbReference type="Gene3D" id="2.40.390.10">
    <property type="entry name" value="CV3147-like"/>
    <property type="match status" value="1"/>
</dbReference>
<keyword evidence="4" id="KW-1185">Reference proteome</keyword>
<dbReference type="eggNOG" id="COG3535">
    <property type="taxonomic scope" value="Bacteria"/>
</dbReference>